<accession>A0A7W7YL70</accession>
<sequence length="154" mass="16805">MTGEQLRTLRESRDLTREELAAQLGNCSASGIVKWEGGISPVPQWVEEKMMGASVIKFPLSELYELLMMAKEENISFDDLLSEAIQDVLVKRRSKSQAPNSVNTGAKTAAPAVSSSNITKMPPQHIAAEDEKSQAADPKSPKKVSYTSGKRKKA</sequence>
<dbReference type="RefSeq" id="WP_184208850.1">
    <property type="nucleotide sequence ID" value="NZ_JACHIF010000004.1"/>
</dbReference>
<dbReference type="Pfam" id="PF13560">
    <property type="entry name" value="HTH_31"/>
    <property type="match status" value="1"/>
</dbReference>
<evidence type="ECO:0000256" key="1">
    <source>
        <dbReference type="SAM" id="MobiDB-lite"/>
    </source>
</evidence>
<dbReference type="InterPro" id="IPR001387">
    <property type="entry name" value="Cro/C1-type_HTH"/>
</dbReference>
<dbReference type="Proteomes" id="UP000534294">
    <property type="component" value="Unassembled WGS sequence"/>
</dbReference>
<feature type="domain" description="HTH cro/C1-type" evidence="2">
    <location>
        <begin position="6"/>
        <end position="63"/>
    </location>
</feature>
<name>A0A7W7YL70_9BACT</name>
<reference evidence="3 4" key="1">
    <citation type="submission" date="2020-08" db="EMBL/GenBank/DDBJ databases">
        <title>Genomic Encyclopedia of Type Strains, Phase IV (KMG-IV): sequencing the most valuable type-strain genomes for metagenomic binning, comparative biology and taxonomic classification.</title>
        <authorList>
            <person name="Goeker M."/>
        </authorList>
    </citation>
    <scope>NUCLEOTIDE SEQUENCE [LARGE SCALE GENOMIC DNA]</scope>
    <source>
        <strain evidence="3 4">DSM 12251</strain>
    </source>
</reference>
<evidence type="ECO:0000313" key="4">
    <source>
        <dbReference type="Proteomes" id="UP000534294"/>
    </source>
</evidence>
<dbReference type="SUPFAM" id="SSF47413">
    <property type="entry name" value="lambda repressor-like DNA-binding domains"/>
    <property type="match status" value="1"/>
</dbReference>
<dbReference type="InterPro" id="IPR010982">
    <property type="entry name" value="Lambda_DNA-bd_dom_sf"/>
</dbReference>
<dbReference type="Gene3D" id="1.10.260.40">
    <property type="entry name" value="lambda repressor-like DNA-binding domains"/>
    <property type="match status" value="1"/>
</dbReference>
<feature type="region of interest" description="Disordered" evidence="1">
    <location>
        <begin position="92"/>
        <end position="154"/>
    </location>
</feature>
<protein>
    <submittedName>
        <fullName evidence="3">Transcriptional regulator with XRE-family HTH domain</fullName>
    </submittedName>
</protein>
<keyword evidence="4" id="KW-1185">Reference proteome</keyword>
<organism evidence="3 4">
    <name type="scientific">Prosthecobacter dejongeii</name>
    <dbReference type="NCBI Taxonomy" id="48465"/>
    <lineage>
        <taxon>Bacteria</taxon>
        <taxon>Pseudomonadati</taxon>
        <taxon>Verrucomicrobiota</taxon>
        <taxon>Verrucomicrobiia</taxon>
        <taxon>Verrucomicrobiales</taxon>
        <taxon>Verrucomicrobiaceae</taxon>
        <taxon>Prosthecobacter</taxon>
    </lineage>
</organism>
<dbReference type="AlphaFoldDB" id="A0A7W7YL70"/>
<comment type="caution">
    <text evidence="3">The sequence shown here is derived from an EMBL/GenBank/DDBJ whole genome shotgun (WGS) entry which is preliminary data.</text>
</comment>
<evidence type="ECO:0000313" key="3">
    <source>
        <dbReference type="EMBL" id="MBB5038236.1"/>
    </source>
</evidence>
<dbReference type="EMBL" id="JACHIF010000004">
    <property type="protein sequence ID" value="MBB5038236.1"/>
    <property type="molecule type" value="Genomic_DNA"/>
</dbReference>
<dbReference type="GO" id="GO:0003677">
    <property type="term" value="F:DNA binding"/>
    <property type="evidence" value="ECO:0007669"/>
    <property type="project" value="InterPro"/>
</dbReference>
<evidence type="ECO:0000259" key="2">
    <source>
        <dbReference type="PROSITE" id="PS50943"/>
    </source>
</evidence>
<dbReference type="CDD" id="cd00093">
    <property type="entry name" value="HTH_XRE"/>
    <property type="match status" value="1"/>
</dbReference>
<dbReference type="PROSITE" id="PS50943">
    <property type="entry name" value="HTH_CROC1"/>
    <property type="match status" value="1"/>
</dbReference>
<proteinExistence type="predicted"/>
<gene>
    <name evidence="3" type="ORF">HNQ64_002494</name>
</gene>
<feature type="compositionally biased region" description="Polar residues" evidence="1">
    <location>
        <begin position="96"/>
        <end position="106"/>
    </location>
</feature>